<organism evidence="1 2">
    <name type="scientific">Ataeniobius toweri</name>
    <dbReference type="NCBI Taxonomy" id="208326"/>
    <lineage>
        <taxon>Eukaryota</taxon>
        <taxon>Metazoa</taxon>
        <taxon>Chordata</taxon>
        <taxon>Craniata</taxon>
        <taxon>Vertebrata</taxon>
        <taxon>Euteleostomi</taxon>
        <taxon>Actinopterygii</taxon>
        <taxon>Neopterygii</taxon>
        <taxon>Teleostei</taxon>
        <taxon>Neoteleostei</taxon>
        <taxon>Acanthomorphata</taxon>
        <taxon>Ovalentaria</taxon>
        <taxon>Atherinomorphae</taxon>
        <taxon>Cyprinodontiformes</taxon>
        <taxon>Goodeidae</taxon>
        <taxon>Ataeniobius</taxon>
    </lineage>
</organism>
<name>A0ABU7BVY9_9TELE</name>
<comment type="caution">
    <text evidence="1">The sequence shown here is derived from an EMBL/GenBank/DDBJ whole genome shotgun (WGS) entry which is preliminary data.</text>
</comment>
<dbReference type="Proteomes" id="UP001345963">
    <property type="component" value="Unassembled WGS sequence"/>
</dbReference>
<gene>
    <name evidence="1" type="ORF">ATANTOWER_032685</name>
</gene>
<sequence>MHIVKPGFQNWLVPEHTDAHKTAICQICSHGITAPSIPVQIGAVIPTLAFALPLSLQIEHASVANPSPL</sequence>
<keyword evidence="2" id="KW-1185">Reference proteome</keyword>
<dbReference type="EMBL" id="JAHUTI010069816">
    <property type="protein sequence ID" value="MED6254748.1"/>
    <property type="molecule type" value="Genomic_DNA"/>
</dbReference>
<accession>A0ABU7BVY9</accession>
<evidence type="ECO:0000313" key="1">
    <source>
        <dbReference type="EMBL" id="MED6254748.1"/>
    </source>
</evidence>
<reference evidence="1 2" key="1">
    <citation type="submission" date="2021-07" db="EMBL/GenBank/DDBJ databases">
        <authorList>
            <person name="Palmer J.M."/>
        </authorList>
    </citation>
    <scope>NUCLEOTIDE SEQUENCE [LARGE SCALE GENOMIC DNA]</scope>
    <source>
        <strain evidence="1 2">AT_MEX2019</strain>
        <tissue evidence="1">Muscle</tissue>
    </source>
</reference>
<evidence type="ECO:0000313" key="2">
    <source>
        <dbReference type="Proteomes" id="UP001345963"/>
    </source>
</evidence>
<proteinExistence type="predicted"/>
<protein>
    <submittedName>
        <fullName evidence="1">Uncharacterized protein</fullName>
    </submittedName>
</protein>